<evidence type="ECO:0000313" key="2">
    <source>
        <dbReference type="Proteomes" id="UP001166191"/>
    </source>
</evidence>
<gene>
    <name evidence="1" type="ORF">KNW02_06110</name>
</gene>
<dbReference type="RefSeq" id="WP_216032388.1">
    <property type="nucleotide sequence ID" value="NZ_JAHKNG010000007.1"/>
</dbReference>
<keyword evidence="2" id="KW-1185">Reference proteome</keyword>
<dbReference type="Proteomes" id="UP001166191">
    <property type="component" value="Unassembled WGS sequence"/>
</dbReference>
<comment type="caution">
    <text evidence="1">The sequence shown here is derived from an EMBL/GenBank/DDBJ whole genome shotgun (WGS) entry which is preliminary data.</text>
</comment>
<proteinExistence type="predicted"/>
<reference evidence="1" key="1">
    <citation type="submission" date="2021-06" db="EMBL/GenBank/DDBJ databases">
        <title>Paracoccus bacterium XHP0099 sp. nov., isolated from the surface waters of the Yellow Sea.</title>
        <authorList>
            <person name="Xue H."/>
            <person name="Zhang D."/>
        </authorList>
    </citation>
    <scope>NUCLEOTIDE SEQUENCE</scope>
    <source>
        <strain evidence="1">XHP0099</strain>
    </source>
</reference>
<protein>
    <submittedName>
        <fullName evidence="1">Uncharacterized protein</fullName>
    </submittedName>
</protein>
<organism evidence="1 2">
    <name type="scientific">Paracoccus marinaquae</name>
    <dbReference type="NCBI Taxonomy" id="2841926"/>
    <lineage>
        <taxon>Bacteria</taxon>
        <taxon>Pseudomonadati</taxon>
        <taxon>Pseudomonadota</taxon>
        <taxon>Alphaproteobacteria</taxon>
        <taxon>Rhodobacterales</taxon>
        <taxon>Paracoccaceae</taxon>
        <taxon>Paracoccus</taxon>
    </lineage>
</organism>
<evidence type="ECO:0000313" key="1">
    <source>
        <dbReference type="EMBL" id="MBU3029697.1"/>
    </source>
</evidence>
<dbReference type="EMBL" id="JAHKNG010000007">
    <property type="protein sequence ID" value="MBU3029697.1"/>
    <property type="molecule type" value="Genomic_DNA"/>
</dbReference>
<accession>A0ABS6AHY1</accession>
<name>A0ABS6AHY1_9RHOB</name>
<sequence>MVKHASDGVQQAVQYRKDIKGKLAYLCCFDARDKDEDQPEIMTLAAANDVILRRYYMFSSPSAHRAAEAAAKAAGKLLSGAVA</sequence>